<protein>
    <submittedName>
        <fullName evidence="2">Uncharacterized protein</fullName>
    </submittedName>
</protein>
<evidence type="ECO:0000256" key="1">
    <source>
        <dbReference type="SAM" id="MobiDB-lite"/>
    </source>
</evidence>
<dbReference type="AlphaFoldDB" id="A0A9P6FKB8"/>
<feature type="compositionally biased region" description="Polar residues" evidence="1">
    <location>
        <begin position="374"/>
        <end position="383"/>
    </location>
</feature>
<comment type="caution">
    <text evidence="2">The sequence shown here is derived from an EMBL/GenBank/DDBJ whole genome shotgun (WGS) entry which is preliminary data.</text>
</comment>
<feature type="compositionally biased region" description="Low complexity" evidence="1">
    <location>
        <begin position="384"/>
        <end position="397"/>
    </location>
</feature>
<evidence type="ECO:0000313" key="2">
    <source>
        <dbReference type="EMBL" id="KAF9577233.1"/>
    </source>
</evidence>
<proteinExistence type="predicted"/>
<accession>A0A9P6FKB8</accession>
<feature type="region of interest" description="Disordered" evidence="1">
    <location>
        <begin position="469"/>
        <end position="511"/>
    </location>
</feature>
<feature type="compositionally biased region" description="Basic and acidic residues" evidence="1">
    <location>
        <begin position="309"/>
        <end position="319"/>
    </location>
</feature>
<feature type="compositionally biased region" description="Pro residues" evidence="1">
    <location>
        <begin position="492"/>
        <end position="510"/>
    </location>
</feature>
<sequence>MTRTCFGSICCRRRQLLSRPLAQQQHSQDHLRPTTVASLTPASSTHAIATAMQSGYDSDSAPVPNAVTQGVAPPPRRVKKHIPVPLQSTNHGPVPPPTEPRTPRQRSDSTSAGDHVRHHARTNTGGSGHQTPAMHRARSREHLGLPIVGAPTAPLPPPPSTPPPIPGSVPGSATASPNVSTPSTPNMPNNQTFQASLSPPPPTSPPPRTPSHSANANFTSPPASPAHPTRRVSPLVPSGQQQQQQQSHQGRELVSSPPPPIRRSPLLYESSGLDDEEIDHTKFYDDDMADEDWLVKSPAGGPVGASDNHAPHPQRERASSKLTYTESQLEQIRSNIAHASISGQESAQAPISQQHQSMPAPPQVHHAPQHHRSFSQSSNLSTHQTQPQPSSQNSKSPLAGPMYSFQAGNGSISSLHALDNGTSHSKRISDSSRSLKEGSPLLRAATGAGNANGSTTNLSSTLAAPTAATSTSAGAATNTTTTTVSSAVSSPIPSPAPTPTFVPHPSPKPPMLQTEQHLFQLEHCISYDGSIMES</sequence>
<feature type="compositionally biased region" description="Basic and acidic residues" evidence="1">
    <location>
        <begin position="427"/>
        <end position="436"/>
    </location>
</feature>
<feature type="region of interest" description="Disordered" evidence="1">
    <location>
        <begin position="341"/>
        <end position="437"/>
    </location>
</feature>
<feature type="region of interest" description="Disordered" evidence="1">
    <location>
        <begin position="54"/>
        <end position="327"/>
    </location>
</feature>
<evidence type="ECO:0000313" key="3">
    <source>
        <dbReference type="Proteomes" id="UP000780801"/>
    </source>
</evidence>
<name>A0A9P6FKB8_9FUNG</name>
<dbReference type="EMBL" id="JAABOA010005111">
    <property type="protein sequence ID" value="KAF9577233.1"/>
    <property type="molecule type" value="Genomic_DNA"/>
</dbReference>
<feature type="compositionally biased region" description="Pro residues" evidence="1">
    <location>
        <begin position="153"/>
        <end position="167"/>
    </location>
</feature>
<reference evidence="2" key="1">
    <citation type="journal article" date="2020" name="Fungal Divers.">
        <title>Resolving the Mortierellaceae phylogeny through synthesis of multi-gene phylogenetics and phylogenomics.</title>
        <authorList>
            <person name="Vandepol N."/>
            <person name="Liber J."/>
            <person name="Desiro A."/>
            <person name="Na H."/>
            <person name="Kennedy M."/>
            <person name="Barry K."/>
            <person name="Grigoriev I.V."/>
            <person name="Miller A.N."/>
            <person name="O'Donnell K."/>
            <person name="Stajich J.E."/>
            <person name="Bonito G."/>
        </authorList>
    </citation>
    <scope>NUCLEOTIDE SEQUENCE</scope>
    <source>
        <strain evidence="2">KOD1015</strain>
    </source>
</reference>
<feature type="compositionally biased region" description="Low complexity" evidence="1">
    <location>
        <begin position="469"/>
        <end position="491"/>
    </location>
</feature>
<dbReference type="Proteomes" id="UP000780801">
    <property type="component" value="Unassembled WGS sequence"/>
</dbReference>
<gene>
    <name evidence="2" type="ORF">BGW38_007701</name>
</gene>
<feature type="region of interest" description="Disordered" evidence="1">
    <location>
        <begin position="444"/>
        <end position="463"/>
    </location>
</feature>
<feature type="compositionally biased region" description="Polar residues" evidence="1">
    <location>
        <begin position="171"/>
        <end position="195"/>
    </location>
</feature>
<feature type="compositionally biased region" description="Pro residues" evidence="1">
    <location>
        <begin position="198"/>
        <end position="209"/>
    </location>
</feature>
<organism evidence="2 3">
    <name type="scientific">Lunasporangiospora selenospora</name>
    <dbReference type="NCBI Taxonomy" id="979761"/>
    <lineage>
        <taxon>Eukaryota</taxon>
        <taxon>Fungi</taxon>
        <taxon>Fungi incertae sedis</taxon>
        <taxon>Mucoromycota</taxon>
        <taxon>Mortierellomycotina</taxon>
        <taxon>Mortierellomycetes</taxon>
        <taxon>Mortierellales</taxon>
        <taxon>Mortierellaceae</taxon>
        <taxon>Lunasporangiospora</taxon>
    </lineage>
</organism>
<keyword evidence="3" id="KW-1185">Reference proteome</keyword>
<feature type="compositionally biased region" description="Polar residues" evidence="1">
    <location>
        <begin position="341"/>
        <end position="357"/>
    </location>
</feature>